<evidence type="ECO:0000313" key="4">
    <source>
        <dbReference type="Proteomes" id="UP000015101"/>
    </source>
</evidence>
<protein>
    <submittedName>
        <fullName evidence="2 3">Uncharacterized protein</fullName>
    </submittedName>
</protein>
<sequence>MCGVYLYAYEYMWVCCAYVARLYLLRCIWKLLELPDDYDNDLTPSSSLSPSPSSSISDEYEVGGKMVDDDDDGEDVGDNNNEEDDVSKMDRTVILGDVQKRLQKMSINERLMVQKCFGRSKGEGTST</sequence>
<reference evidence="4" key="1">
    <citation type="submission" date="2012-12" db="EMBL/GenBank/DDBJ databases">
        <authorList>
            <person name="Hellsten U."/>
            <person name="Grimwood J."/>
            <person name="Chapman J.A."/>
            <person name="Shapiro H."/>
            <person name="Aerts A."/>
            <person name="Otillar R.P."/>
            <person name="Terry A.Y."/>
            <person name="Boore J.L."/>
            <person name="Simakov O."/>
            <person name="Marletaz F."/>
            <person name="Cho S.-J."/>
            <person name="Edsinger-Gonzales E."/>
            <person name="Havlak P."/>
            <person name="Kuo D.-H."/>
            <person name="Larsson T."/>
            <person name="Lv J."/>
            <person name="Arendt D."/>
            <person name="Savage R."/>
            <person name="Osoegawa K."/>
            <person name="de Jong P."/>
            <person name="Lindberg D.R."/>
            <person name="Seaver E.C."/>
            <person name="Weisblat D.A."/>
            <person name="Putnam N.H."/>
            <person name="Grigoriev I.V."/>
            <person name="Rokhsar D.S."/>
        </authorList>
    </citation>
    <scope>NUCLEOTIDE SEQUENCE</scope>
</reference>
<feature type="compositionally biased region" description="Acidic residues" evidence="1">
    <location>
        <begin position="68"/>
        <end position="85"/>
    </location>
</feature>
<feature type="region of interest" description="Disordered" evidence="1">
    <location>
        <begin position="41"/>
        <end position="89"/>
    </location>
</feature>
<reference evidence="3" key="3">
    <citation type="submission" date="2015-06" db="UniProtKB">
        <authorList>
            <consortium name="EnsemblMetazoa"/>
        </authorList>
    </citation>
    <scope>IDENTIFICATION</scope>
</reference>
<dbReference type="InParanoid" id="T1ERH4"/>
<dbReference type="Proteomes" id="UP000015101">
    <property type="component" value="Unassembled WGS sequence"/>
</dbReference>
<proteinExistence type="predicted"/>
<dbReference type="EMBL" id="AMQM01000821">
    <property type="status" value="NOT_ANNOTATED_CDS"/>
    <property type="molecule type" value="Genomic_DNA"/>
</dbReference>
<gene>
    <name evidence="3" type="primary">20199174</name>
    <name evidence="2" type="ORF">HELRODRAFT_161450</name>
</gene>
<evidence type="ECO:0000313" key="2">
    <source>
        <dbReference type="EMBL" id="ESO02209.1"/>
    </source>
</evidence>
<dbReference type="KEGG" id="hro:HELRODRAFT_161450"/>
<evidence type="ECO:0000256" key="1">
    <source>
        <dbReference type="SAM" id="MobiDB-lite"/>
    </source>
</evidence>
<feature type="compositionally biased region" description="Low complexity" evidence="1">
    <location>
        <begin position="44"/>
        <end position="57"/>
    </location>
</feature>
<accession>T1ERH4</accession>
<evidence type="ECO:0000313" key="3">
    <source>
        <dbReference type="EnsemblMetazoa" id="HelroP161450"/>
    </source>
</evidence>
<organism evidence="3 4">
    <name type="scientific">Helobdella robusta</name>
    <name type="common">Californian leech</name>
    <dbReference type="NCBI Taxonomy" id="6412"/>
    <lineage>
        <taxon>Eukaryota</taxon>
        <taxon>Metazoa</taxon>
        <taxon>Spiralia</taxon>
        <taxon>Lophotrochozoa</taxon>
        <taxon>Annelida</taxon>
        <taxon>Clitellata</taxon>
        <taxon>Hirudinea</taxon>
        <taxon>Rhynchobdellida</taxon>
        <taxon>Glossiphoniidae</taxon>
        <taxon>Helobdella</taxon>
    </lineage>
</organism>
<name>T1ERH4_HELRO</name>
<keyword evidence="4" id="KW-1185">Reference proteome</keyword>
<dbReference type="EnsemblMetazoa" id="HelroT161450">
    <property type="protein sequence ID" value="HelroP161450"/>
    <property type="gene ID" value="HelroG161450"/>
</dbReference>
<dbReference type="AlphaFoldDB" id="T1ERH4"/>
<dbReference type="EMBL" id="KB096742">
    <property type="protein sequence ID" value="ESO02209.1"/>
    <property type="molecule type" value="Genomic_DNA"/>
</dbReference>
<dbReference type="GeneID" id="20199174"/>
<dbReference type="CTD" id="20199174"/>
<reference evidence="2 4" key="2">
    <citation type="journal article" date="2013" name="Nature">
        <title>Insights into bilaterian evolution from three spiralian genomes.</title>
        <authorList>
            <person name="Simakov O."/>
            <person name="Marletaz F."/>
            <person name="Cho S.J."/>
            <person name="Edsinger-Gonzales E."/>
            <person name="Havlak P."/>
            <person name="Hellsten U."/>
            <person name="Kuo D.H."/>
            <person name="Larsson T."/>
            <person name="Lv J."/>
            <person name="Arendt D."/>
            <person name="Savage R."/>
            <person name="Osoegawa K."/>
            <person name="de Jong P."/>
            <person name="Grimwood J."/>
            <person name="Chapman J.A."/>
            <person name="Shapiro H."/>
            <person name="Aerts A."/>
            <person name="Otillar R.P."/>
            <person name="Terry A.Y."/>
            <person name="Boore J.L."/>
            <person name="Grigoriev I.V."/>
            <person name="Lindberg D.R."/>
            <person name="Seaver E.C."/>
            <person name="Weisblat D.A."/>
            <person name="Putnam N.H."/>
            <person name="Rokhsar D.S."/>
        </authorList>
    </citation>
    <scope>NUCLEOTIDE SEQUENCE</scope>
</reference>
<dbReference type="HOGENOM" id="CLU_1972887_0_0_1"/>
<dbReference type="RefSeq" id="XP_009019617.1">
    <property type="nucleotide sequence ID" value="XM_009021369.1"/>
</dbReference>